<comment type="caution">
    <text evidence="3">The sequence shown here is derived from an EMBL/GenBank/DDBJ whole genome shotgun (WGS) entry which is preliminary data.</text>
</comment>
<gene>
    <name evidence="3" type="ORF">VB854_05325</name>
</gene>
<proteinExistence type="predicted"/>
<dbReference type="Gene3D" id="2.30.30.40">
    <property type="entry name" value="SH3 Domains"/>
    <property type="match status" value="1"/>
</dbReference>
<name>A0ABU5TTZ6_9CYAN</name>
<keyword evidence="4" id="KW-1185">Reference proteome</keyword>
<evidence type="ECO:0000313" key="3">
    <source>
        <dbReference type="EMBL" id="MEA5518365.1"/>
    </source>
</evidence>
<dbReference type="InterPro" id="IPR003646">
    <property type="entry name" value="SH3-like_bac-type"/>
</dbReference>
<feature type="chain" id="PRO_5046394308" evidence="1">
    <location>
        <begin position="27"/>
        <end position="120"/>
    </location>
</feature>
<feature type="signal peptide" evidence="1">
    <location>
        <begin position="1"/>
        <end position="26"/>
    </location>
</feature>
<dbReference type="RefSeq" id="WP_323275284.1">
    <property type="nucleotide sequence ID" value="NZ_JAYGHT010000009.1"/>
</dbReference>
<evidence type="ECO:0000256" key="1">
    <source>
        <dbReference type="SAM" id="SignalP"/>
    </source>
</evidence>
<keyword evidence="1" id="KW-0732">Signal</keyword>
<evidence type="ECO:0000259" key="2">
    <source>
        <dbReference type="Pfam" id="PF08239"/>
    </source>
</evidence>
<sequence>MKPIQFLGTSLLILTGISLTSVPQFSAIATLTPVNRTSETGLNSIHLPEAEYQLANIRTCSVADPTNTPLNVRSTPNGKIIGSLPDGVKVEWLKTSDNNKWAFIRTSIMEGYVWAAYLKC</sequence>
<accession>A0ABU5TTZ6</accession>
<feature type="domain" description="SH3b" evidence="2">
    <location>
        <begin position="70"/>
        <end position="119"/>
    </location>
</feature>
<evidence type="ECO:0000313" key="4">
    <source>
        <dbReference type="Proteomes" id="UP001301728"/>
    </source>
</evidence>
<organism evidence="3 4">
    <name type="scientific">Limnoraphis robusta CCNP1315</name>
    <dbReference type="NCBI Taxonomy" id="3110306"/>
    <lineage>
        <taxon>Bacteria</taxon>
        <taxon>Bacillati</taxon>
        <taxon>Cyanobacteriota</taxon>
        <taxon>Cyanophyceae</taxon>
        <taxon>Oscillatoriophycideae</taxon>
        <taxon>Oscillatoriales</taxon>
        <taxon>Sirenicapillariaceae</taxon>
        <taxon>Limnoraphis</taxon>
    </lineage>
</organism>
<protein>
    <submittedName>
        <fullName evidence="3">SH3 domain-containing protein</fullName>
    </submittedName>
</protein>
<reference evidence="3 4" key="1">
    <citation type="submission" date="2023-12" db="EMBL/GenBank/DDBJ databases">
        <title>Baltic Sea Cyanobacteria.</title>
        <authorList>
            <person name="Delbaje E."/>
            <person name="Fewer D.P."/>
            <person name="Shishido T.K."/>
        </authorList>
    </citation>
    <scope>NUCLEOTIDE SEQUENCE [LARGE SCALE GENOMIC DNA]</scope>
    <source>
        <strain evidence="3 4">CCNP 1315</strain>
    </source>
</reference>
<dbReference type="Proteomes" id="UP001301728">
    <property type="component" value="Unassembled WGS sequence"/>
</dbReference>
<dbReference type="EMBL" id="JAYGHT010000009">
    <property type="protein sequence ID" value="MEA5518365.1"/>
    <property type="molecule type" value="Genomic_DNA"/>
</dbReference>
<dbReference type="Pfam" id="PF08239">
    <property type="entry name" value="SH3_3"/>
    <property type="match status" value="1"/>
</dbReference>